<name>A0A7K8EUS6_LEURO</name>
<dbReference type="Proteomes" id="UP000522331">
    <property type="component" value="Unassembled WGS sequence"/>
</dbReference>
<dbReference type="EMBL" id="VZTC01015420">
    <property type="protein sequence ID" value="NXB55020.1"/>
    <property type="molecule type" value="Genomic_DNA"/>
</dbReference>
<reference evidence="1 2" key="1">
    <citation type="submission" date="2019-09" db="EMBL/GenBank/DDBJ databases">
        <title>Bird 10,000 Genomes (B10K) Project - Family phase.</title>
        <authorList>
            <person name="Zhang G."/>
        </authorList>
    </citation>
    <scope>NUCLEOTIDE SEQUENCE [LARGE SCALE GENOMIC DNA]</scope>
    <source>
        <strain evidence="1">B10K-DU-002-02</strain>
        <tissue evidence="1">Muscle</tissue>
    </source>
</reference>
<comment type="caution">
    <text evidence="1">The sequence shown here is derived from an EMBL/GenBank/DDBJ whole genome shotgun (WGS) entry which is preliminary data.</text>
</comment>
<evidence type="ECO:0000313" key="1">
    <source>
        <dbReference type="EMBL" id="NXB55020.1"/>
    </source>
</evidence>
<dbReference type="AlphaFoldDB" id="A0A7K8EUS6"/>
<proteinExistence type="predicted"/>
<keyword evidence="2" id="KW-1185">Reference proteome</keyword>
<accession>A0A7K8EUS6</accession>
<organism evidence="1 2">
    <name type="scientific">Leucopsar rothschildi</name>
    <name type="common">Bali myna</name>
    <name type="synonym">Rothschild's mynah</name>
    <dbReference type="NCBI Taxonomy" id="127929"/>
    <lineage>
        <taxon>Eukaryota</taxon>
        <taxon>Metazoa</taxon>
        <taxon>Chordata</taxon>
        <taxon>Craniata</taxon>
        <taxon>Vertebrata</taxon>
        <taxon>Euteleostomi</taxon>
        <taxon>Archelosauria</taxon>
        <taxon>Archosauria</taxon>
        <taxon>Dinosauria</taxon>
        <taxon>Saurischia</taxon>
        <taxon>Theropoda</taxon>
        <taxon>Coelurosauria</taxon>
        <taxon>Aves</taxon>
        <taxon>Neognathae</taxon>
        <taxon>Neoaves</taxon>
        <taxon>Telluraves</taxon>
        <taxon>Australaves</taxon>
        <taxon>Passeriformes</taxon>
        <taxon>Sturnidae</taxon>
        <taxon>Leucopsar</taxon>
    </lineage>
</organism>
<evidence type="ECO:0000313" key="2">
    <source>
        <dbReference type="Proteomes" id="UP000522331"/>
    </source>
</evidence>
<gene>
    <name evidence="1" type="primary">Erv31_6</name>
    <name evidence="1" type="ORF">LEUROT_R15451</name>
</gene>
<feature type="non-terminal residue" evidence="1">
    <location>
        <position position="1"/>
    </location>
</feature>
<protein>
    <submittedName>
        <fullName evidence="1">ENR1 protein</fullName>
    </submittedName>
</protein>
<feature type="non-terminal residue" evidence="1">
    <location>
        <position position="91"/>
    </location>
</feature>
<sequence length="91" mass="10414">EGDELEIPVGKNLFIDLVEKISKELNLTNCWVCGNTKMTEVWPWEGTSLGPLEILRWELSGQKPQGMGQRRKEQWDLKSKVIGEECIIRTG</sequence>